<dbReference type="EMBL" id="BMAT01001395">
    <property type="protein sequence ID" value="GFR84643.1"/>
    <property type="molecule type" value="Genomic_DNA"/>
</dbReference>
<keyword evidence="2" id="KW-1185">Reference proteome</keyword>
<gene>
    <name evidence="1" type="ORF">ElyMa_000676700</name>
</gene>
<proteinExistence type="predicted"/>
<accession>A0AAV4GGL3</accession>
<evidence type="ECO:0000313" key="2">
    <source>
        <dbReference type="Proteomes" id="UP000762676"/>
    </source>
</evidence>
<organism evidence="1 2">
    <name type="scientific">Elysia marginata</name>
    <dbReference type="NCBI Taxonomy" id="1093978"/>
    <lineage>
        <taxon>Eukaryota</taxon>
        <taxon>Metazoa</taxon>
        <taxon>Spiralia</taxon>
        <taxon>Lophotrochozoa</taxon>
        <taxon>Mollusca</taxon>
        <taxon>Gastropoda</taxon>
        <taxon>Heterobranchia</taxon>
        <taxon>Euthyneura</taxon>
        <taxon>Panpulmonata</taxon>
        <taxon>Sacoglossa</taxon>
        <taxon>Placobranchoidea</taxon>
        <taxon>Plakobranchidae</taxon>
        <taxon>Elysia</taxon>
    </lineage>
</organism>
<evidence type="ECO:0000313" key="1">
    <source>
        <dbReference type="EMBL" id="GFR84643.1"/>
    </source>
</evidence>
<comment type="caution">
    <text evidence="1">The sequence shown here is derived from an EMBL/GenBank/DDBJ whole genome shotgun (WGS) entry which is preliminary data.</text>
</comment>
<dbReference type="Proteomes" id="UP000762676">
    <property type="component" value="Unassembled WGS sequence"/>
</dbReference>
<dbReference type="AlphaFoldDB" id="A0AAV4GGL3"/>
<reference evidence="1 2" key="1">
    <citation type="journal article" date="2021" name="Elife">
        <title>Chloroplast acquisition without the gene transfer in kleptoplastic sea slugs, Plakobranchus ocellatus.</title>
        <authorList>
            <person name="Maeda T."/>
            <person name="Takahashi S."/>
            <person name="Yoshida T."/>
            <person name="Shimamura S."/>
            <person name="Takaki Y."/>
            <person name="Nagai Y."/>
            <person name="Toyoda A."/>
            <person name="Suzuki Y."/>
            <person name="Arimoto A."/>
            <person name="Ishii H."/>
            <person name="Satoh N."/>
            <person name="Nishiyama T."/>
            <person name="Hasebe M."/>
            <person name="Maruyama T."/>
            <person name="Minagawa J."/>
            <person name="Obokata J."/>
            <person name="Shigenobu S."/>
        </authorList>
    </citation>
    <scope>NUCLEOTIDE SEQUENCE [LARGE SCALE GENOMIC DNA]</scope>
</reference>
<protein>
    <submittedName>
        <fullName evidence="1">Uncharacterized protein</fullName>
    </submittedName>
</protein>
<sequence length="137" mass="15525">MLNISEYCCSTCPSRHYLYYHRTHSSYQQCQHAETLSLPHHHHPTPTSSLCPWIIPVFTHPMPGKATVWCDLGFSKRGDTGSSRLSINFRVCVYSADIAGSDCIQPGQFLVHTHTHLVTPTPPNFHPPYRCYLVSTL</sequence>
<name>A0AAV4GGL3_9GAST</name>